<keyword evidence="4" id="KW-0804">Transcription</keyword>
<dbReference type="SMART" id="SM01012">
    <property type="entry name" value="ANTAR"/>
    <property type="match status" value="1"/>
</dbReference>
<feature type="domain" description="ANTAR" evidence="5">
    <location>
        <begin position="165"/>
        <end position="226"/>
    </location>
</feature>
<evidence type="ECO:0000259" key="5">
    <source>
        <dbReference type="PROSITE" id="PS50921"/>
    </source>
</evidence>
<dbReference type="InterPro" id="IPR005561">
    <property type="entry name" value="ANTAR"/>
</dbReference>
<dbReference type="Pfam" id="PF13185">
    <property type="entry name" value="GAF_2"/>
    <property type="match status" value="1"/>
</dbReference>
<dbReference type="Gene3D" id="1.10.10.10">
    <property type="entry name" value="Winged helix-like DNA-binding domain superfamily/Winged helix DNA-binding domain"/>
    <property type="match status" value="1"/>
</dbReference>
<sequence>MVTTEREVRIAQAVSDLAHRPADADPLELMHDLTGHAVALLAVRGASITVLDHSVVSYVTASDETSLRLTEDQIILDEGPCLDSARTRTALAPTDLAAHWPHFAPRARAEGVTAVAAVSLRLPQMLLGALNLLLTDPSSLDDGDMELAQMLADTAGYTLAHRRELADTAGVLAQLQAALDGRIVVEQAKGMLVGRFGISMDQALTGLRAHARAQQQRLTDLAAQIARGKIPAEFHPVR</sequence>
<evidence type="ECO:0000313" key="6">
    <source>
        <dbReference type="EMBL" id="GGY16562.1"/>
    </source>
</evidence>
<dbReference type="GO" id="GO:0003723">
    <property type="term" value="F:RNA binding"/>
    <property type="evidence" value="ECO:0007669"/>
    <property type="project" value="InterPro"/>
</dbReference>
<name>A0A918P2V6_9ACTN</name>
<reference evidence="6" key="1">
    <citation type="journal article" date="2014" name="Int. J. Syst. Evol. Microbiol.">
        <title>Complete genome sequence of Corynebacterium casei LMG S-19264T (=DSM 44701T), isolated from a smear-ripened cheese.</title>
        <authorList>
            <consortium name="US DOE Joint Genome Institute (JGI-PGF)"/>
            <person name="Walter F."/>
            <person name="Albersmeier A."/>
            <person name="Kalinowski J."/>
            <person name="Ruckert C."/>
        </authorList>
    </citation>
    <scope>NUCLEOTIDE SEQUENCE</scope>
    <source>
        <strain evidence="6">JCM 4790</strain>
    </source>
</reference>
<evidence type="ECO:0000256" key="4">
    <source>
        <dbReference type="ARBA" id="ARBA00023163"/>
    </source>
</evidence>
<keyword evidence="1" id="KW-0808">Transferase</keyword>
<dbReference type="Proteomes" id="UP000619244">
    <property type="component" value="Unassembled WGS sequence"/>
</dbReference>
<dbReference type="SUPFAM" id="SSF55781">
    <property type="entry name" value="GAF domain-like"/>
    <property type="match status" value="1"/>
</dbReference>
<protein>
    <submittedName>
        <fullName evidence="6">Transcriptional regulator</fullName>
    </submittedName>
</protein>
<dbReference type="InterPro" id="IPR012074">
    <property type="entry name" value="GAF_ANTAR"/>
</dbReference>
<evidence type="ECO:0000256" key="1">
    <source>
        <dbReference type="ARBA" id="ARBA00022679"/>
    </source>
</evidence>
<evidence type="ECO:0000256" key="3">
    <source>
        <dbReference type="ARBA" id="ARBA00023015"/>
    </source>
</evidence>
<comment type="caution">
    <text evidence="6">The sequence shown here is derived from an EMBL/GenBank/DDBJ whole genome shotgun (WGS) entry which is preliminary data.</text>
</comment>
<evidence type="ECO:0000313" key="7">
    <source>
        <dbReference type="Proteomes" id="UP000619244"/>
    </source>
</evidence>
<accession>A0A918P2V6</accession>
<dbReference type="PIRSF" id="PIRSF036625">
    <property type="entry name" value="GAF_ANTAR"/>
    <property type="match status" value="1"/>
</dbReference>
<evidence type="ECO:0000256" key="2">
    <source>
        <dbReference type="ARBA" id="ARBA00022777"/>
    </source>
</evidence>
<dbReference type="Gene3D" id="3.30.450.40">
    <property type="match status" value="1"/>
</dbReference>
<organism evidence="6 7">
    <name type="scientific">Streptomyces minutiscleroticus</name>
    <dbReference type="NCBI Taxonomy" id="68238"/>
    <lineage>
        <taxon>Bacteria</taxon>
        <taxon>Bacillati</taxon>
        <taxon>Actinomycetota</taxon>
        <taxon>Actinomycetes</taxon>
        <taxon>Kitasatosporales</taxon>
        <taxon>Streptomycetaceae</taxon>
        <taxon>Streptomyces</taxon>
    </lineage>
</organism>
<proteinExistence type="predicted"/>
<dbReference type="InterPro" id="IPR003018">
    <property type="entry name" value="GAF"/>
</dbReference>
<dbReference type="RefSeq" id="WP_190195187.1">
    <property type="nucleotide sequence ID" value="NZ_BMVU01000109.1"/>
</dbReference>
<gene>
    <name evidence="6" type="ORF">GCM10010358_80290</name>
</gene>
<dbReference type="EMBL" id="BMVU01000109">
    <property type="protein sequence ID" value="GGY16562.1"/>
    <property type="molecule type" value="Genomic_DNA"/>
</dbReference>
<dbReference type="InterPro" id="IPR036388">
    <property type="entry name" value="WH-like_DNA-bd_sf"/>
</dbReference>
<dbReference type="Pfam" id="PF03861">
    <property type="entry name" value="ANTAR"/>
    <property type="match status" value="1"/>
</dbReference>
<keyword evidence="3" id="KW-0805">Transcription regulation</keyword>
<keyword evidence="7" id="KW-1185">Reference proteome</keyword>
<dbReference type="AlphaFoldDB" id="A0A918P2V6"/>
<keyword evidence="2" id="KW-0418">Kinase</keyword>
<dbReference type="SUPFAM" id="SSF52172">
    <property type="entry name" value="CheY-like"/>
    <property type="match status" value="1"/>
</dbReference>
<dbReference type="GO" id="GO:0016301">
    <property type="term" value="F:kinase activity"/>
    <property type="evidence" value="ECO:0007669"/>
    <property type="project" value="UniProtKB-KW"/>
</dbReference>
<dbReference type="InterPro" id="IPR029016">
    <property type="entry name" value="GAF-like_dom_sf"/>
</dbReference>
<dbReference type="PROSITE" id="PS50921">
    <property type="entry name" value="ANTAR"/>
    <property type="match status" value="1"/>
</dbReference>
<dbReference type="InterPro" id="IPR011006">
    <property type="entry name" value="CheY-like_superfamily"/>
</dbReference>
<reference evidence="6" key="2">
    <citation type="submission" date="2020-09" db="EMBL/GenBank/DDBJ databases">
        <authorList>
            <person name="Sun Q."/>
            <person name="Ohkuma M."/>
        </authorList>
    </citation>
    <scope>NUCLEOTIDE SEQUENCE</scope>
    <source>
        <strain evidence="6">JCM 4790</strain>
    </source>
</reference>